<dbReference type="AlphaFoldDB" id="A4JWE1"/>
<evidence type="ECO:0000313" key="2">
    <source>
        <dbReference type="EMBL" id="ABO60594.1"/>
    </source>
</evidence>
<keyword evidence="2" id="KW-0614">Plasmid</keyword>
<proteinExistence type="predicted"/>
<accession>A4JWE1</accession>
<gene>
    <name evidence="2" type="ordered locus">Bcep1808_7724</name>
</gene>
<dbReference type="HOGENOM" id="CLU_1607785_0_0_4"/>
<evidence type="ECO:0000256" key="1">
    <source>
        <dbReference type="SAM" id="MobiDB-lite"/>
    </source>
</evidence>
<dbReference type="Proteomes" id="UP000002287">
    <property type="component" value="Plasmid pBVIE05"/>
</dbReference>
<name>A4JWE1_BURVG</name>
<organism evidence="2 3">
    <name type="scientific">Burkholderia vietnamiensis (strain G4 / LMG 22486)</name>
    <name type="common">Burkholderia cepacia (strain R1808)</name>
    <dbReference type="NCBI Taxonomy" id="269482"/>
    <lineage>
        <taxon>Bacteria</taxon>
        <taxon>Pseudomonadati</taxon>
        <taxon>Pseudomonadota</taxon>
        <taxon>Betaproteobacteria</taxon>
        <taxon>Burkholderiales</taxon>
        <taxon>Burkholderiaceae</taxon>
        <taxon>Burkholderia</taxon>
        <taxon>Burkholderia cepacia complex</taxon>
    </lineage>
</organism>
<reference evidence="2 3" key="1">
    <citation type="submission" date="2007-03" db="EMBL/GenBank/DDBJ databases">
        <title>Complete sequence of plasmid pBVIE05 of Burkholderia vietnamiensis G4.</title>
        <authorList>
            <consortium name="US DOE Joint Genome Institute"/>
            <person name="Copeland A."/>
            <person name="Lucas S."/>
            <person name="Lapidus A."/>
            <person name="Barry K."/>
            <person name="Detter J.C."/>
            <person name="Glavina del Rio T."/>
            <person name="Hammon N."/>
            <person name="Israni S."/>
            <person name="Dalin E."/>
            <person name="Tice H."/>
            <person name="Pitluck S."/>
            <person name="Chain P."/>
            <person name="Malfatti S."/>
            <person name="Shin M."/>
            <person name="Vergez L."/>
            <person name="Schmutz J."/>
            <person name="Larimer F."/>
            <person name="Land M."/>
            <person name="Hauser L."/>
            <person name="Kyrpides N."/>
            <person name="Tiedje J."/>
            <person name="Richardson P."/>
        </authorList>
    </citation>
    <scope>NUCLEOTIDE SEQUENCE [LARGE SCALE GENOMIC DNA]</scope>
    <source>
        <strain evidence="3">G4 / LMG 22486</strain>
        <plasmid evidence="2 3">pBVIE05</plasmid>
    </source>
</reference>
<dbReference type="EMBL" id="CP000621">
    <property type="protein sequence ID" value="ABO60594.1"/>
    <property type="molecule type" value="Genomic_DNA"/>
</dbReference>
<evidence type="ECO:0000313" key="3">
    <source>
        <dbReference type="Proteomes" id="UP000002287"/>
    </source>
</evidence>
<feature type="region of interest" description="Disordered" evidence="1">
    <location>
        <begin position="1"/>
        <end position="110"/>
    </location>
</feature>
<sequence length="165" mass="17841">MTDKPLSAAEAKRARELEARRAMFTQGDARPANTDLSTILGPEEGAQKGMTTEEPPADTAAPEPAAQEAAEASAMPADTPNPMPTAEKPAKAPKTASPGNRKAERKPWDEYLPTEAKGFTTKFDPELHAKLVWITENVPKMSIQKIVKAAVAEFADKTIAERYKP</sequence>
<feature type="compositionally biased region" description="Basic and acidic residues" evidence="1">
    <location>
        <begin position="10"/>
        <end position="21"/>
    </location>
</feature>
<feature type="compositionally biased region" description="Low complexity" evidence="1">
    <location>
        <begin position="52"/>
        <end position="96"/>
    </location>
</feature>
<dbReference type="KEGG" id="bvi:Bcep1808_7724"/>
<protein>
    <submittedName>
        <fullName evidence="2">Uncharacterized protein</fullName>
    </submittedName>
</protein>
<geneLocation type="plasmid" evidence="2 3">
    <name>pBVIE05</name>
</geneLocation>